<proteinExistence type="inferred from homology"/>
<dbReference type="Proteomes" id="UP000298652">
    <property type="component" value="Chromosome 5"/>
</dbReference>
<dbReference type="PANTHER" id="PTHR31374:SF116">
    <property type="entry name" value="OS01G0155100 PROTEIN"/>
    <property type="match status" value="1"/>
</dbReference>
<name>A0A4U6URC5_SETVI</name>
<comment type="similarity">
    <text evidence="1">Belongs to the ARG7 family.</text>
</comment>
<evidence type="ECO:0000313" key="3">
    <source>
        <dbReference type="Proteomes" id="UP000298652"/>
    </source>
</evidence>
<organism evidence="2 3">
    <name type="scientific">Setaria viridis</name>
    <name type="common">Green bristlegrass</name>
    <name type="synonym">Setaria italica subsp. viridis</name>
    <dbReference type="NCBI Taxonomy" id="4556"/>
    <lineage>
        <taxon>Eukaryota</taxon>
        <taxon>Viridiplantae</taxon>
        <taxon>Streptophyta</taxon>
        <taxon>Embryophyta</taxon>
        <taxon>Tracheophyta</taxon>
        <taxon>Spermatophyta</taxon>
        <taxon>Magnoliopsida</taxon>
        <taxon>Liliopsida</taxon>
        <taxon>Poales</taxon>
        <taxon>Poaceae</taxon>
        <taxon>PACMAD clade</taxon>
        <taxon>Panicoideae</taxon>
        <taxon>Panicodae</taxon>
        <taxon>Paniceae</taxon>
        <taxon>Cenchrinae</taxon>
        <taxon>Setaria</taxon>
    </lineage>
</organism>
<sequence>MEAAASLIIYSNHVCLYVMQLRNRAVYNAGIGRSVLCDRGEKRKEGMARKDRVPRGYVPILIGLWEEREKILVHMEHLKQPYFLQLLDLAVQEFGYEQQGILHIPCTAEAFRSIIGATRKSKS</sequence>
<protein>
    <submittedName>
        <fullName evidence="2">Uncharacterized protein</fullName>
    </submittedName>
</protein>
<keyword evidence="3" id="KW-1185">Reference proteome</keyword>
<dbReference type="Gramene" id="TKW13517">
    <property type="protein sequence ID" value="TKW13517"/>
    <property type="gene ID" value="SEVIR_5G106601v2"/>
</dbReference>
<evidence type="ECO:0000256" key="1">
    <source>
        <dbReference type="ARBA" id="ARBA00006974"/>
    </source>
</evidence>
<dbReference type="OMA" id="RILVHME"/>
<gene>
    <name evidence="2" type="ORF">SEVIR_5G106601v2</name>
</gene>
<dbReference type="EMBL" id="CM016556">
    <property type="protein sequence ID" value="TKW13517.1"/>
    <property type="molecule type" value="Genomic_DNA"/>
</dbReference>
<dbReference type="Pfam" id="PF02519">
    <property type="entry name" value="Auxin_inducible"/>
    <property type="match status" value="1"/>
</dbReference>
<dbReference type="PANTHER" id="PTHR31374">
    <property type="entry name" value="AUXIN-INDUCED PROTEIN-LIKE-RELATED"/>
    <property type="match status" value="1"/>
</dbReference>
<dbReference type="AlphaFoldDB" id="A0A4U6URC5"/>
<evidence type="ECO:0000313" key="2">
    <source>
        <dbReference type="EMBL" id="TKW13517.1"/>
    </source>
</evidence>
<reference evidence="2" key="1">
    <citation type="submission" date="2019-03" db="EMBL/GenBank/DDBJ databases">
        <title>WGS assembly of Setaria viridis.</title>
        <authorList>
            <person name="Huang P."/>
            <person name="Jenkins J."/>
            <person name="Grimwood J."/>
            <person name="Barry K."/>
            <person name="Healey A."/>
            <person name="Mamidi S."/>
            <person name="Sreedasyam A."/>
            <person name="Shu S."/>
            <person name="Feldman M."/>
            <person name="Wu J."/>
            <person name="Yu Y."/>
            <person name="Chen C."/>
            <person name="Johnson J."/>
            <person name="Rokhsar D."/>
            <person name="Baxter I."/>
            <person name="Schmutz J."/>
            <person name="Brutnell T."/>
            <person name="Kellogg E."/>
        </authorList>
    </citation>
    <scope>NUCLEOTIDE SEQUENCE [LARGE SCALE GENOMIC DNA]</scope>
</reference>
<accession>A0A4U6URC5</accession>
<dbReference type="InterPro" id="IPR003676">
    <property type="entry name" value="SAUR_fam"/>
</dbReference>
<dbReference type="GO" id="GO:0009733">
    <property type="term" value="P:response to auxin"/>
    <property type="evidence" value="ECO:0007669"/>
    <property type="project" value="InterPro"/>
</dbReference>